<dbReference type="CDD" id="cd14966">
    <property type="entry name" value="7tmD_STE3"/>
    <property type="match status" value="1"/>
</dbReference>
<evidence type="ECO:0000313" key="13">
    <source>
        <dbReference type="Proteomes" id="UP000290288"/>
    </source>
</evidence>
<comment type="caution">
    <text evidence="12">The sequence shown here is derived from an EMBL/GenBank/DDBJ whole genome shotgun (WGS) entry which is preliminary data.</text>
</comment>
<keyword evidence="3" id="KW-0589">Pheromone response</keyword>
<evidence type="ECO:0000256" key="2">
    <source>
        <dbReference type="ARBA" id="ARBA00011085"/>
    </source>
</evidence>
<dbReference type="GO" id="GO:0005886">
    <property type="term" value="C:plasma membrane"/>
    <property type="evidence" value="ECO:0007669"/>
    <property type="project" value="TreeGrafter"/>
</dbReference>
<dbReference type="GO" id="GO:0000750">
    <property type="term" value="P:pheromone-dependent signal transduction involved in conjugation with cellular fusion"/>
    <property type="evidence" value="ECO:0007669"/>
    <property type="project" value="TreeGrafter"/>
</dbReference>
<dbReference type="PANTHER" id="PTHR28097:SF1">
    <property type="entry name" value="PHEROMONE A FACTOR RECEPTOR"/>
    <property type="match status" value="1"/>
</dbReference>
<comment type="similarity">
    <text evidence="2">Belongs to the G-protein coupled receptor 4 family.</text>
</comment>
<evidence type="ECO:0000256" key="8">
    <source>
        <dbReference type="ARBA" id="ARBA00023170"/>
    </source>
</evidence>
<feature type="transmembrane region" description="Helical" evidence="11">
    <location>
        <begin position="35"/>
        <end position="54"/>
    </location>
</feature>
<feature type="transmembrane region" description="Helical" evidence="11">
    <location>
        <begin position="205"/>
        <end position="231"/>
    </location>
</feature>
<evidence type="ECO:0000256" key="6">
    <source>
        <dbReference type="ARBA" id="ARBA00023040"/>
    </source>
</evidence>
<organism evidence="12 13">
    <name type="scientific">Candolleomyces aberdarensis</name>
    <dbReference type="NCBI Taxonomy" id="2316362"/>
    <lineage>
        <taxon>Eukaryota</taxon>
        <taxon>Fungi</taxon>
        <taxon>Dikarya</taxon>
        <taxon>Basidiomycota</taxon>
        <taxon>Agaricomycotina</taxon>
        <taxon>Agaricomycetes</taxon>
        <taxon>Agaricomycetidae</taxon>
        <taxon>Agaricales</taxon>
        <taxon>Agaricineae</taxon>
        <taxon>Psathyrellaceae</taxon>
        <taxon>Candolleomyces</taxon>
    </lineage>
</organism>
<keyword evidence="9" id="KW-0807">Transducer</keyword>
<dbReference type="PANTHER" id="PTHR28097">
    <property type="entry name" value="PHEROMONE A FACTOR RECEPTOR"/>
    <property type="match status" value="1"/>
</dbReference>
<evidence type="ECO:0000256" key="9">
    <source>
        <dbReference type="ARBA" id="ARBA00023224"/>
    </source>
</evidence>
<dbReference type="STRING" id="2316362.A0A4Q2DWN1"/>
<dbReference type="Pfam" id="PF02076">
    <property type="entry name" value="STE3"/>
    <property type="match status" value="1"/>
</dbReference>
<feature type="transmembrane region" description="Helical" evidence="11">
    <location>
        <begin position="6"/>
        <end position="23"/>
    </location>
</feature>
<evidence type="ECO:0000256" key="3">
    <source>
        <dbReference type="ARBA" id="ARBA00022507"/>
    </source>
</evidence>
<keyword evidence="4 11" id="KW-0812">Transmembrane</keyword>
<sequence>MTASNQAYSAISFIACFLVLIPLPWHLEAWNTGTVLYMGWTATSLLNFFINSIIWNGNFKNWAPVWCDISSKLIIGVSFGIPCASLCINRRLYYIASVKTVQNTIRDKRKAIAMDLTIGIVVPMIMMALHYVVQGHRFDIFEDIGCWPSTYNVTLQYALLQAPLLLIPSISAVYAVMSIICFRKSQSAFNGMLASRSSSLSSSRYWRLMSLASLEVVLGLPTTLAFVVISATSKEFPVQPWISWEDTHYEFSTVLQIPGVAWRSLPTSYTLELTRWSSVICALLFFGFFGFAEEARKHYSNAVSTVCSAIGVENPFSGQKSRSFGFSSSFGNSPSGTFNGSGSSGLNWARLKISIPGTGGNASNAALPIFVEKEVIKKRDSLDTLSDFMSVLSSGGQSDFTSVKGKPQGLSPSLSGSSPYHSAVPSRSGSPTSGRPRPNIEIRPAVQPEDSFMSPLSEVIRTPESAFPRPVTPSSMREGPSFLEMETPATPSSLANVQNQRQRSDNWV</sequence>
<evidence type="ECO:0008006" key="14">
    <source>
        <dbReference type="Google" id="ProtNLM"/>
    </source>
</evidence>
<dbReference type="EMBL" id="SDEE01000044">
    <property type="protein sequence ID" value="RXW23365.1"/>
    <property type="molecule type" value="Genomic_DNA"/>
</dbReference>
<feature type="transmembrane region" description="Helical" evidence="11">
    <location>
        <begin position="112"/>
        <end position="133"/>
    </location>
</feature>
<evidence type="ECO:0000256" key="5">
    <source>
        <dbReference type="ARBA" id="ARBA00022989"/>
    </source>
</evidence>
<dbReference type="Proteomes" id="UP000290288">
    <property type="component" value="Unassembled WGS sequence"/>
</dbReference>
<dbReference type="PRINTS" id="PR00899">
    <property type="entry name" value="GPCRSTE3"/>
</dbReference>
<dbReference type="InterPro" id="IPR001499">
    <property type="entry name" value="GPCR_STE3"/>
</dbReference>
<protein>
    <recommendedName>
        <fullName evidence="14">Pheromone receptor</fullName>
    </recommendedName>
</protein>
<evidence type="ECO:0000256" key="7">
    <source>
        <dbReference type="ARBA" id="ARBA00023136"/>
    </source>
</evidence>
<dbReference type="OrthoDB" id="2874149at2759"/>
<evidence type="ECO:0000256" key="1">
    <source>
        <dbReference type="ARBA" id="ARBA00004141"/>
    </source>
</evidence>
<keyword evidence="5 11" id="KW-1133">Transmembrane helix</keyword>
<feature type="compositionally biased region" description="Polar residues" evidence="10">
    <location>
        <begin position="489"/>
        <end position="508"/>
    </location>
</feature>
<accession>A0A4Q2DWN1</accession>
<evidence type="ECO:0000313" key="12">
    <source>
        <dbReference type="EMBL" id="RXW23365.1"/>
    </source>
</evidence>
<comment type="subcellular location">
    <subcellularLocation>
        <location evidence="1">Membrane</location>
        <topology evidence="1">Multi-pass membrane protein</topology>
    </subcellularLocation>
</comment>
<keyword evidence="13" id="KW-1185">Reference proteome</keyword>
<feature type="transmembrane region" description="Helical" evidence="11">
    <location>
        <begin position="157"/>
        <end position="182"/>
    </location>
</feature>
<gene>
    <name evidence="12" type="ORF">EST38_g2488</name>
</gene>
<reference evidence="12 13" key="1">
    <citation type="submission" date="2019-01" db="EMBL/GenBank/DDBJ databases">
        <title>Draft genome sequence of Psathyrella aberdarensis IHI B618.</title>
        <authorList>
            <person name="Buettner E."/>
            <person name="Kellner H."/>
        </authorList>
    </citation>
    <scope>NUCLEOTIDE SEQUENCE [LARGE SCALE GENOMIC DNA]</scope>
    <source>
        <strain evidence="12 13">IHI B618</strain>
    </source>
</reference>
<evidence type="ECO:0000256" key="10">
    <source>
        <dbReference type="SAM" id="MobiDB-lite"/>
    </source>
</evidence>
<name>A0A4Q2DWN1_9AGAR</name>
<feature type="transmembrane region" description="Helical" evidence="11">
    <location>
        <begin position="273"/>
        <end position="292"/>
    </location>
</feature>
<evidence type="ECO:0000256" key="11">
    <source>
        <dbReference type="SAM" id="Phobius"/>
    </source>
</evidence>
<proteinExistence type="inferred from homology"/>
<dbReference type="AlphaFoldDB" id="A0A4Q2DWN1"/>
<dbReference type="InterPro" id="IPR000481">
    <property type="entry name" value="GPCR_Pheromne_B_alpha_rcpt"/>
</dbReference>
<evidence type="ECO:0000256" key="4">
    <source>
        <dbReference type="ARBA" id="ARBA00022692"/>
    </source>
</evidence>
<keyword evidence="8" id="KW-0675">Receptor</keyword>
<keyword evidence="6" id="KW-0297">G-protein coupled receptor</keyword>
<dbReference type="PRINTS" id="PR00901">
    <property type="entry name" value="PHEROMONEBAR"/>
</dbReference>
<keyword evidence="7 11" id="KW-0472">Membrane</keyword>
<dbReference type="GO" id="GO:0004934">
    <property type="term" value="F:mating-type alpha-factor pheromone receptor activity"/>
    <property type="evidence" value="ECO:0007669"/>
    <property type="project" value="InterPro"/>
</dbReference>
<feature type="region of interest" description="Disordered" evidence="10">
    <location>
        <begin position="395"/>
        <end position="508"/>
    </location>
</feature>
<feature type="compositionally biased region" description="Low complexity" evidence="10">
    <location>
        <begin position="409"/>
        <end position="437"/>
    </location>
</feature>